<evidence type="ECO:0000313" key="2">
    <source>
        <dbReference type="Proteomes" id="UP000192582"/>
    </source>
</evidence>
<proteinExistence type="predicted"/>
<evidence type="ECO:0000313" key="1">
    <source>
        <dbReference type="EMBL" id="SMB83352.1"/>
    </source>
</evidence>
<dbReference type="AlphaFoldDB" id="A0A1W1UQH2"/>
<gene>
    <name evidence="1" type="ORF">SAMN00790413_04383</name>
</gene>
<protein>
    <submittedName>
        <fullName evidence="1">Uncharacterized protein</fullName>
    </submittedName>
</protein>
<sequence>MRGVTTDRWSPISSAGCITVFPLKHAEEAAVPPITPAQLEAARCSHRRAAGVAFFPVLSPEEVFRRAWCRIGRPYLRQDRVLLPVKALRRSSVQRRRYGLPVTGPPGRGHPVGVRSALLPRFSRRGVP</sequence>
<name>A0A1W1UQH2_9DEIO</name>
<dbReference type="EMBL" id="FWWU01000006">
    <property type="protein sequence ID" value="SMB83352.1"/>
    <property type="molecule type" value="Genomic_DNA"/>
</dbReference>
<keyword evidence="2" id="KW-1185">Reference proteome</keyword>
<dbReference type="Proteomes" id="UP000192582">
    <property type="component" value="Unassembled WGS sequence"/>
</dbReference>
<organism evidence="1 2">
    <name type="scientific">Deinococcus hopiensis KR-140</name>
    <dbReference type="NCBI Taxonomy" id="695939"/>
    <lineage>
        <taxon>Bacteria</taxon>
        <taxon>Thermotogati</taxon>
        <taxon>Deinococcota</taxon>
        <taxon>Deinococci</taxon>
        <taxon>Deinococcales</taxon>
        <taxon>Deinococcaceae</taxon>
        <taxon>Deinococcus</taxon>
    </lineage>
</organism>
<reference evidence="1 2" key="1">
    <citation type="submission" date="2017-04" db="EMBL/GenBank/DDBJ databases">
        <authorList>
            <person name="Afonso C.L."/>
            <person name="Miller P.J."/>
            <person name="Scott M.A."/>
            <person name="Spackman E."/>
            <person name="Goraichik I."/>
            <person name="Dimitrov K.M."/>
            <person name="Suarez D.L."/>
            <person name="Swayne D.E."/>
        </authorList>
    </citation>
    <scope>NUCLEOTIDE SEQUENCE [LARGE SCALE GENOMIC DNA]</scope>
    <source>
        <strain evidence="1 2">KR-140</strain>
    </source>
</reference>
<accession>A0A1W1UQH2</accession>